<comment type="caution">
    <text evidence="2">The sequence shown here is derived from an EMBL/GenBank/DDBJ whole genome shotgun (WGS) entry which is preliminary data.</text>
</comment>
<dbReference type="Proteomes" id="UP000319499">
    <property type="component" value="Unassembled WGS sequence"/>
</dbReference>
<name>A0A563DAN0_9FLAO</name>
<dbReference type="EMBL" id="SELH01000023">
    <property type="protein sequence ID" value="TWP27368.1"/>
    <property type="molecule type" value="Genomic_DNA"/>
</dbReference>
<evidence type="ECO:0000313" key="3">
    <source>
        <dbReference type="Proteomes" id="UP000319499"/>
    </source>
</evidence>
<accession>A0A563DAN0</accession>
<gene>
    <name evidence="2" type="ORF">ETU09_07955</name>
</gene>
<dbReference type="OrthoDB" id="2972467at2"/>
<evidence type="ECO:0000313" key="2">
    <source>
        <dbReference type="EMBL" id="TWP27368.1"/>
    </source>
</evidence>
<dbReference type="RefSeq" id="WP_146292968.1">
    <property type="nucleotide sequence ID" value="NZ_SELH01000023.1"/>
</dbReference>
<protein>
    <submittedName>
        <fullName evidence="2">Uncharacterized protein</fullName>
    </submittedName>
</protein>
<keyword evidence="3" id="KW-1185">Reference proteome</keyword>
<proteinExistence type="predicted"/>
<sequence>MENEYSNPFGILKNPAKIYVYGPNGCLGDPVVETKPKLEAWIDSRPNVPKDSSTWVKIMCVGYRDGKKTCFDVNEYGMVELPADNPKATNGQFTFEGHVVYKYYNRNDENGVADQWGKAEHIVGLINAIIEYRDTYPNDLLDIGDMRSPKDGKVPKNSKGGLHHGNKGAVDIRVLGKGGSFRGEFTDTRHDLERSKVFIKAMSNNGYSRLFVGRNIYEKLKDCANNKLSVHQDKPGDKTHSNHYHFDVD</sequence>
<reference evidence="2 3" key="1">
    <citation type="submission" date="2019-02" db="EMBL/GenBank/DDBJ databases">
        <title>Apibacter muscae sp. nov.: a novel member of the house fly microbiota.</title>
        <authorList>
            <person name="Park R."/>
        </authorList>
    </citation>
    <scope>NUCLEOTIDE SEQUENCE [LARGE SCALE GENOMIC DNA]</scope>
    <source>
        <strain evidence="2 3">AL1</strain>
    </source>
</reference>
<evidence type="ECO:0000256" key="1">
    <source>
        <dbReference type="SAM" id="MobiDB-lite"/>
    </source>
</evidence>
<feature type="region of interest" description="Disordered" evidence="1">
    <location>
        <begin position="230"/>
        <end position="249"/>
    </location>
</feature>
<organism evidence="2 3">
    <name type="scientific">Apibacter muscae</name>
    <dbReference type="NCBI Taxonomy" id="2509004"/>
    <lineage>
        <taxon>Bacteria</taxon>
        <taxon>Pseudomonadati</taxon>
        <taxon>Bacteroidota</taxon>
        <taxon>Flavobacteriia</taxon>
        <taxon>Flavobacteriales</taxon>
        <taxon>Weeksellaceae</taxon>
        <taxon>Apibacter</taxon>
    </lineage>
</organism>
<dbReference type="AlphaFoldDB" id="A0A563DAN0"/>